<keyword evidence="2" id="KW-0812">Transmembrane</keyword>
<keyword evidence="4" id="KW-1185">Reference proteome</keyword>
<dbReference type="RefSeq" id="XP_004350471.1">
    <property type="nucleotide sequence ID" value="XM_004350420.1"/>
</dbReference>
<evidence type="ECO:0000313" key="3">
    <source>
        <dbReference type="EMBL" id="EGG13763.1"/>
    </source>
</evidence>
<evidence type="ECO:0000256" key="1">
    <source>
        <dbReference type="SAM" id="MobiDB-lite"/>
    </source>
</evidence>
<dbReference type="GeneID" id="14865605"/>
<proteinExistence type="predicted"/>
<accession>F4QDD5</accession>
<dbReference type="KEGG" id="dfa:DFA_11524"/>
<dbReference type="EMBL" id="GL883029">
    <property type="protein sequence ID" value="EGG13763.1"/>
    <property type="molecule type" value="Genomic_DNA"/>
</dbReference>
<organism evidence="3 4">
    <name type="scientific">Cavenderia fasciculata</name>
    <name type="common">Slime mold</name>
    <name type="synonym">Dictyostelium fasciculatum</name>
    <dbReference type="NCBI Taxonomy" id="261658"/>
    <lineage>
        <taxon>Eukaryota</taxon>
        <taxon>Amoebozoa</taxon>
        <taxon>Evosea</taxon>
        <taxon>Eumycetozoa</taxon>
        <taxon>Dictyostelia</taxon>
        <taxon>Acytosteliales</taxon>
        <taxon>Cavenderiaceae</taxon>
        <taxon>Cavenderia</taxon>
    </lineage>
</organism>
<feature type="transmembrane region" description="Helical" evidence="2">
    <location>
        <begin position="171"/>
        <end position="193"/>
    </location>
</feature>
<evidence type="ECO:0000313" key="4">
    <source>
        <dbReference type="Proteomes" id="UP000007797"/>
    </source>
</evidence>
<protein>
    <recommendedName>
        <fullName evidence="5">Transmembrane protein</fullName>
    </recommendedName>
</protein>
<feature type="transmembrane region" description="Helical" evidence="2">
    <location>
        <begin position="60"/>
        <end position="80"/>
    </location>
</feature>
<keyword evidence="2" id="KW-0472">Membrane</keyword>
<gene>
    <name evidence="3" type="ORF">DFA_11524</name>
</gene>
<feature type="transmembrane region" description="Helical" evidence="2">
    <location>
        <begin position="101"/>
        <end position="120"/>
    </location>
</feature>
<dbReference type="Proteomes" id="UP000007797">
    <property type="component" value="Unassembled WGS sequence"/>
</dbReference>
<sequence length="247" mass="27666">MKSRLCSLKEIIHYVYLSFLSIFLIVSLSAPWYYIRLCTSSTGCLNILLQNSNQDLDSEIASKVHGSHGLTVFCFLLVVVKKSNMATNFYQLARKISIWSRYGIQALLFIFVAAACFNFTRINKVICGDTKVDEEATHICNSFSGHQNITTTIKPFGTTSVSAEWGPKSGYVFSALSVVLVWCYVLYLVFVFWSGLKKSKSSKPSAGYYNPNQQQGGGGSRYSQHEQQGRESLISHNPDDYNLANEI</sequence>
<dbReference type="AlphaFoldDB" id="F4QDD5"/>
<name>F4QDD5_CACFS</name>
<keyword evidence="2" id="KW-1133">Transmembrane helix</keyword>
<feature type="transmembrane region" description="Helical" evidence="2">
    <location>
        <begin position="12"/>
        <end position="35"/>
    </location>
</feature>
<feature type="region of interest" description="Disordered" evidence="1">
    <location>
        <begin position="200"/>
        <end position="247"/>
    </location>
</feature>
<reference evidence="4" key="1">
    <citation type="journal article" date="2011" name="Genome Res.">
        <title>Phylogeny-wide analysis of social amoeba genomes highlights ancient origins for complex intercellular communication.</title>
        <authorList>
            <person name="Heidel A.J."/>
            <person name="Lawal H.M."/>
            <person name="Felder M."/>
            <person name="Schilde C."/>
            <person name="Helps N.R."/>
            <person name="Tunggal B."/>
            <person name="Rivero F."/>
            <person name="John U."/>
            <person name="Schleicher M."/>
            <person name="Eichinger L."/>
            <person name="Platzer M."/>
            <person name="Noegel A.A."/>
            <person name="Schaap P."/>
            <person name="Gloeckner G."/>
        </authorList>
    </citation>
    <scope>NUCLEOTIDE SEQUENCE [LARGE SCALE GENOMIC DNA]</scope>
    <source>
        <strain evidence="4">SH3</strain>
    </source>
</reference>
<evidence type="ECO:0000256" key="2">
    <source>
        <dbReference type="SAM" id="Phobius"/>
    </source>
</evidence>
<evidence type="ECO:0008006" key="5">
    <source>
        <dbReference type="Google" id="ProtNLM"/>
    </source>
</evidence>